<organism evidence="1 2">
    <name type="scientific">Micromonospora rubida</name>
    <dbReference type="NCBI Taxonomy" id="2697657"/>
    <lineage>
        <taxon>Bacteria</taxon>
        <taxon>Bacillati</taxon>
        <taxon>Actinomycetota</taxon>
        <taxon>Actinomycetes</taxon>
        <taxon>Micromonosporales</taxon>
        <taxon>Micromonosporaceae</taxon>
        <taxon>Micromonospora</taxon>
    </lineage>
</organism>
<name>A0ABW7SHV1_9ACTN</name>
<comment type="caution">
    <text evidence="1">The sequence shown here is derived from an EMBL/GenBank/DDBJ whole genome shotgun (WGS) entry which is preliminary data.</text>
</comment>
<sequence>MSSSESVIADEASIQKLAEIFMAWAVRLDEMKYLAKNAIITPGHLSPTATDIKARYDTRVHTEMVLILENMDKSFHEIGVELKRVAAVYAKAEDLNKDDLLRLRGLIKSINQIYPDFSPLSEIADPTLTP</sequence>
<evidence type="ECO:0000313" key="1">
    <source>
        <dbReference type="EMBL" id="MFI0793259.1"/>
    </source>
</evidence>
<proteinExistence type="predicted"/>
<keyword evidence="2" id="KW-1185">Reference proteome</keyword>
<protein>
    <submittedName>
        <fullName evidence="1">Uncharacterized protein</fullName>
    </submittedName>
</protein>
<dbReference type="RefSeq" id="WP_396678529.1">
    <property type="nucleotide sequence ID" value="NZ_JBIRPU010000005.1"/>
</dbReference>
<reference evidence="1 2" key="1">
    <citation type="submission" date="2024-10" db="EMBL/GenBank/DDBJ databases">
        <title>The Natural Products Discovery Center: Release of the First 8490 Sequenced Strains for Exploring Actinobacteria Biosynthetic Diversity.</title>
        <authorList>
            <person name="Kalkreuter E."/>
            <person name="Kautsar S.A."/>
            <person name="Yang D."/>
            <person name="Bader C.D."/>
            <person name="Teijaro C.N."/>
            <person name="Fluegel L."/>
            <person name="Davis C.M."/>
            <person name="Simpson J.R."/>
            <person name="Lauterbach L."/>
            <person name="Steele A.D."/>
            <person name="Gui C."/>
            <person name="Meng S."/>
            <person name="Li G."/>
            <person name="Viehrig K."/>
            <person name="Ye F."/>
            <person name="Su P."/>
            <person name="Kiefer A.F."/>
            <person name="Nichols A."/>
            <person name="Cepeda A.J."/>
            <person name="Yan W."/>
            <person name="Fan B."/>
            <person name="Jiang Y."/>
            <person name="Adhikari A."/>
            <person name="Zheng C.-J."/>
            <person name="Schuster L."/>
            <person name="Cowan T.M."/>
            <person name="Smanski M.J."/>
            <person name="Chevrette M.G."/>
            <person name="De Carvalho L.P.S."/>
            <person name="Shen B."/>
        </authorList>
    </citation>
    <scope>NUCLEOTIDE SEQUENCE [LARGE SCALE GENOMIC DNA]</scope>
    <source>
        <strain evidence="1 2">NPDC021253</strain>
    </source>
</reference>
<accession>A0ABW7SHV1</accession>
<evidence type="ECO:0000313" key="2">
    <source>
        <dbReference type="Proteomes" id="UP001611075"/>
    </source>
</evidence>
<dbReference type="EMBL" id="JBIRPU010000005">
    <property type="protein sequence ID" value="MFI0793259.1"/>
    <property type="molecule type" value="Genomic_DNA"/>
</dbReference>
<gene>
    <name evidence="1" type="ORF">ACH4OY_11235</name>
</gene>
<dbReference type="Proteomes" id="UP001611075">
    <property type="component" value="Unassembled WGS sequence"/>
</dbReference>